<proteinExistence type="predicted"/>
<dbReference type="GO" id="GO:0006338">
    <property type="term" value="P:chromatin remodeling"/>
    <property type="evidence" value="ECO:0007669"/>
    <property type="project" value="InterPro"/>
</dbReference>
<dbReference type="InterPro" id="IPR037968">
    <property type="entry name" value="PBRM1_BD5"/>
</dbReference>
<dbReference type="SMART" id="SM00398">
    <property type="entry name" value="HMG"/>
    <property type="match status" value="1"/>
</dbReference>
<evidence type="ECO:0000313" key="15">
    <source>
        <dbReference type="EMBL" id="KAK4883680.1"/>
    </source>
</evidence>
<dbReference type="Pfam" id="PF10561">
    <property type="entry name" value="C2orf69"/>
    <property type="match status" value="1"/>
</dbReference>
<dbReference type="EMBL" id="JARPUR010000002">
    <property type="protein sequence ID" value="KAK4883680.1"/>
    <property type="molecule type" value="Genomic_DNA"/>
</dbReference>
<dbReference type="InterPro" id="IPR009071">
    <property type="entry name" value="HMG_box_dom"/>
</dbReference>
<dbReference type="PROSITE" id="PS51038">
    <property type="entry name" value="BAH"/>
    <property type="match status" value="2"/>
</dbReference>
<dbReference type="SUPFAM" id="SSF47370">
    <property type="entry name" value="Bromodomain"/>
    <property type="match status" value="6"/>
</dbReference>
<feature type="domain" description="HMG box" evidence="13">
    <location>
        <begin position="1331"/>
        <end position="1399"/>
    </location>
</feature>
<evidence type="ECO:0000256" key="3">
    <source>
        <dbReference type="ARBA" id="ARBA00022853"/>
    </source>
</evidence>
<feature type="compositionally biased region" description="Basic residues" evidence="11">
    <location>
        <begin position="462"/>
        <end position="472"/>
    </location>
</feature>
<dbReference type="PROSITE" id="PS50118">
    <property type="entry name" value="HMG_BOX_2"/>
    <property type="match status" value="1"/>
</dbReference>
<feature type="coiled-coil region" evidence="10">
    <location>
        <begin position="1051"/>
        <end position="1078"/>
    </location>
</feature>
<keyword evidence="10" id="KW-0175">Coiled coil</keyword>
<dbReference type="SMART" id="SM00297">
    <property type="entry name" value="BROMO"/>
    <property type="match status" value="6"/>
</dbReference>
<dbReference type="InterPro" id="IPR043151">
    <property type="entry name" value="BAH_sf"/>
</dbReference>
<evidence type="ECO:0000256" key="6">
    <source>
        <dbReference type="ARBA" id="ARBA00023163"/>
    </source>
</evidence>
<dbReference type="FunFam" id="1.20.920.10:FF:000009">
    <property type="entry name" value="Protein polybromo-1 isoform 1"/>
    <property type="match status" value="1"/>
</dbReference>
<dbReference type="PRINTS" id="PR00503">
    <property type="entry name" value="BROMODOMAIN"/>
</dbReference>
<evidence type="ECO:0000256" key="8">
    <source>
        <dbReference type="PROSITE-ProRule" id="PRU00035"/>
    </source>
</evidence>
<evidence type="ECO:0000256" key="5">
    <source>
        <dbReference type="ARBA" id="ARBA00023117"/>
    </source>
</evidence>
<feature type="domain" description="Bromo" evidence="12">
    <location>
        <begin position="357"/>
        <end position="427"/>
    </location>
</feature>
<dbReference type="InterPro" id="IPR036427">
    <property type="entry name" value="Bromodomain-like_sf"/>
</dbReference>
<dbReference type="Gene3D" id="2.30.30.490">
    <property type="match status" value="2"/>
</dbReference>
<dbReference type="PANTHER" id="PTHR16062">
    <property type="entry name" value="SWI/SNF-RELATED"/>
    <property type="match status" value="1"/>
</dbReference>
<feature type="domain" description="BAH" evidence="14">
    <location>
        <begin position="1106"/>
        <end position="1222"/>
    </location>
</feature>
<feature type="region of interest" description="Disordered" evidence="11">
    <location>
        <begin position="450"/>
        <end position="487"/>
    </location>
</feature>
<feature type="region of interest" description="Disordered" evidence="11">
    <location>
        <begin position="1483"/>
        <end position="1519"/>
    </location>
</feature>
<keyword evidence="2" id="KW-0677">Repeat</keyword>
<dbReference type="Gene3D" id="1.20.920.10">
    <property type="entry name" value="Bromodomain-like"/>
    <property type="match status" value="6"/>
</dbReference>
<dbReference type="PANTHER" id="PTHR16062:SF19">
    <property type="entry name" value="PROTEIN POLYBROMO-1"/>
    <property type="match status" value="1"/>
</dbReference>
<dbReference type="CDD" id="cd05517">
    <property type="entry name" value="Bromo_polybromo_II"/>
    <property type="match status" value="1"/>
</dbReference>
<dbReference type="InterPro" id="IPR001487">
    <property type="entry name" value="Bromodomain"/>
</dbReference>
<dbReference type="FunFam" id="2.30.30.490:FF:000002">
    <property type="entry name" value="protein polybromo-1 isoform X3"/>
    <property type="match status" value="1"/>
</dbReference>
<sequence>MSKRRRTSSIASRQEEDSMDSLEASTSVGPTMRKRFKKQDPSELCQQLYESIRNYKKEDGTLLCDAFIRVPKRRQEPGYYEVVSNPIDLLKVQQKLKTDEYEDIEDLQNDIELIINNTKAFYKRNSVEYRDACDLWDLFLVNKNRLFDGKDADDDSKGKIILKVDNSETSTNPDEDMNPYEELFTAVMTATDVDNRPLHTAFQLLPSKKKYPEYYEIIETPVDLRTIAIKIQNAEYSHLNELEKDLLIMTKNACLFNEPGSQIYKDAKTMKKIITSRKIEIEHGKYSGAKSSERIRNKRLRGSTTLSAVTAALRDEESDSDEQEEQMEEEAETVEGIDAENPQWQLFEAVTNVTSNAGVPLSEPFWRLPSRRFYPDYYKEIKNPVSLTQIRRKLIKSSYGTVSEVAGDLTIMFENAKKYNVPTSKLYKDAVKLQKVMQLKVQELLDIDQDTDSDADGDEKVQRKKPAPKHKNLLMGLSPGRGRPPKDPIPLKKRLHALAKFMLDYVCEDGRKPMLAFMEKPSKKLYPDYYEVIAEPIDFLEIESKIRAEQYSNENDLVKDFKLMFSNCRQYNEENSTIYEDANLLEKELVEKVEQILTMTAEREKKSLARLVRLRKIPATPIEKNCRTLYDTIRDYKEPKLSRQLSSIFMKLPSKNDYPDYYEVIKSPIDMEKISHKVKTNCYENLDELVNDFVLMFDNACKYNEPDSQIYKDALVLQRVCLQTKLQLKEDDDTVPDVPAAIQDLLLNLFTIVYNHQDADERCYSDSMAELPEHDEIDGKKVRALSLDLIKRRLDKGLYRRLDTFQDDMFACFERSRRLSRSDSQVFEDSIELQSYFIKQRDELCKHGDLLQSPACNYTMMHLTATLESIRHTKLVQESLEEESETRSSDDSFIRDTNVNTGESMTVNQFTFKVGEFVYMDSKEKGVEPHILLIERLWTNNEGQKMLYGNYYLRPIETYHVTTRKFLEKEVFKSDTHIAVSLEEVKERCCVMNVKQYFTMRPEGYEDKDVYVCESRYSTKSRSFKKIKVFPENNEITLIPRDVPIEPKRVMSVFRERVEKHKDELAELQEQEKLIEKEKPNVVVFSSMEIDDGNTYYEQYNTICSGVVKTGDFVYVAADGGRQTIAQIDTIWDTKDGKCYFRGPWFVTPPEIPHSPSRLFYKQEVFLSSLEDTNPLVSIVGKCCVLDYNDYISCRVTEIGESDVYICTSMYDEINRQVRRLPPDGLKRCLHSSDVTEDEIYYFPKLINPPKVGSDVAQLQPDTIKPQSSSVIEVETLPITTKMTDMEVLIEDSLDGGPPSVGSGDIPTTVTAVPGNVSTPVTTSSKKKSNKNKVVTGYILYSREVRKRVVQNNPDSNFGEISRIVGNEWRTLPAGEKQAWEEKATKLNEETKAMLLSEECPSDQIYECMWENCDFQFEEISDCIEHCVKDKDGQGHVQNYFQANSDAELHCQWRNCGRNNKKNIQPFPNLSRLIRHVRDMHINKGNGRVVPPGERSRNFKSSNKSVPVSRPTPAVTPNPLTVATPAPTNSQKPQEPLFISVPPRPQRVLHSEAYIKYIEGLHTENKYITPWDRTLNATQETTTNVDPEKLNTVATWLEKITQFIKIHVSNTILKFLKCFDVKLQSMLGVLTPVFPIRLCGITGYDKRVNDVVYCPPNVQKPVHSTAVFFGGDVQDFAENMQSHKDHKNYVIWNLEDTARILHSHFPNCHILVVRPSRIEFKTFSCYENFVPSGSGGVPEHTPTHYALQHFEKILQGVSEKLRSGSYLDSAWNTNADKSSKDVVETTTSDERLERRNSKHDSCWRQNLNLDKTNFILIGFSKGCVVLNQLLYEFHYLKTLTPDDQTMMQLVSQIEDMYWLDGGHSGQKNTWITSRSLLETLTRLGIRVHIHVTPYQINDDRRPWVKKEEKIFSDMLQKLGAPVTRVLHFENVTPNLLMHFDILTAFRQSPASKK</sequence>
<keyword evidence="6" id="KW-0804">Transcription</keyword>
<feature type="region of interest" description="Disordered" evidence="11">
    <location>
        <begin position="310"/>
        <end position="330"/>
    </location>
</feature>
<dbReference type="SMART" id="SM00439">
    <property type="entry name" value="BAH"/>
    <property type="match status" value="2"/>
</dbReference>
<keyword evidence="4" id="KW-0805">Transcription regulation</keyword>
<comment type="subcellular location">
    <subcellularLocation>
        <location evidence="1">Nucleus</location>
    </subcellularLocation>
</comment>
<evidence type="ECO:0000259" key="12">
    <source>
        <dbReference type="PROSITE" id="PS50014"/>
    </source>
</evidence>
<evidence type="ECO:0000256" key="4">
    <source>
        <dbReference type="ARBA" id="ARBA00023015"/>
    </source>
</evidence>
<feature type="domain" description="Bromo" evidence="12">
    <location>
        <begin position="194"/>
        <end position="264"/>
    </location>
</feature>
<keyword evidence="7 9" id="KW-0539">Nucleus</keyword>
<name>A0AAN7SSC8_9COLE</name>
<gene>
    <name evidence="15" type="ORF">RN001_006999</name>
</gene>
<dbReference type="GO" id="GO:0003682">
    <property type="term" value="F:chromatin binding"/>
    <property type="evidence" value="ECO:0007669"/>
    <property type="project" value="InterPro"/>
</dbReference>
<evidence type="ECO:0000259" key="13">
    <source>
        <dbReference type="PROSITE" id="PS50118"/>
    </source>
</evidence>
<keyword evidence="5 8" id="KW-0103">Bromodomain</keyword>
<dbReference type="InterPro" id="IPR036910">
    <property type="entry name" value="HMG_box_dom_sf"/>
</dbReference>
<dbReference type="InterPro" id="IPR018359">
    <property type="entry name" value="Bromodomain_CS"/>
</dbReference>
<keyword evidence="9" id="KW-0238">DNA-binding</keyword>
<dbReference type="Gene3D" id="1.10.30.10">
    <property type="entry name" value="High mobility group box domain"/>
    <property type="match status" value="1"/>
</dbReference>
<evidence type="ECO:0000256" key="7">
    <source>
        <dbReference type="ARBA" id="ARBA00023242"/>
    </source>
</evidence>
<dbReference type="FunFam" id="1.20.920.10:FF:000064">
    <property type="entry name" value="Polybromo 1"/>
    <property type="match status" value="1"/>
</dbReference>
<protein>
    <recommendedName>
        <fullName evidence="17">Protein polybromo-1</fullName>
    </recommendedName>
</protein>
<dbReference type="CDD" id="cd05524">
    <property type="entry name" value="Bromo_polybromo_I"/>
    <property type="match status" value="1"/>
</dbReference>
<evidence type="ECO:0000256" key="11">
    <source>
        <dbReference type="SAM" id="MobiDB-lite"/>
    </source>
</evidence>
<comment type="caution">
    <text evidence="15">The sequence shown here is derived from an EMBL/GenBank/DDBJ whole genome shotgun (WGS) entry which is preliminary data.</text>
</comment>
<organism evidence="15 16">
    <name type="scientific">Aquatica leii</name>
    <dbReference type="NCBI Taxonomy" id="1421715"/>
    <lineage>
        <taxon>Eukaryota</taxon>
        <taxon>Metazoa</taxon>
        <taxon>Ecdysozoa</taxon>
        <taxon>Arthropoda</taxon>
        <taxon>Hexapoda</taxon>
        <taxon>Insecta</taxon>
        <taxon>Pterygota</taxon>
        <taxon>Neoptera</taxon>
        <taxon>Endopterygota</taxon>
        <taxon>Coleoptera</taxon>
        <taxon>Polyphaga</taxon>
        <taxon>Elateriformia</taxon>
        <taxon>Elateroidea</taxon>
        <taxon>Lampyridae</taxon>
        <taxon>Luciolinae</taxon>
        <taxon>Aquatica</taxon>
    </lineage>
</organism>
<evidence type="ECO:0008006" key="17">
    <source>
        <dbReference type="Google" id="ProtNLM"/>
    </source>
</evidence>
<dbReference type="SUPFAM" id="SSF47095">
    <property type="entry name" value="HMG-box"/>
    <property type="match status" value="1"/>
</dbReference>
<dbReference type="Proteomes" id="UP001353858">
    <property type="component" value="Unassembled WGS sequence"/>
</dbReference>
<dbReference type="PROSITE" id="PS50014">
    <property type="entry name" value="BROMODOMAIN_2"/>
    <property type="match status" value="5"/>
</dbReference>
<dbReference type="PROSITE" id="PS00633">
    <property type="entry name" value="BROMODOMAIN_1"/>
    <property type="match status" value="3"/>
</dbReference>
<feature type="region of interest" description="Disordered" evidence="11">
    <location>
        <begin position="1308"/>
        <end position="1327"/>
    </location>
</feature>
<evidence type="ECO:0000313" key="16">
    <source>
        <dbReference type="Proteomes" id="UP001353858"/>
    </source>
</evidence>
<feature type="domain" description="Bromo" evidence="12">
    <location>
        <begin position="59"/>
        <end position="129"/>
    </location>
</feature>
<dbReference type="GO" id="GO:0016586">
    <property type="term" value="C:RSC-type complex"/>
    <property type="evidence" value="ECO:0007669"/>
    <property type="project" value="InterPro"/>
</dbReference>
<dbReference type="GO" id="GO:0006368">
    <property type="term" value="P:transcription elongation by RNA polymerase II"/>
    <property type="evidence" value="ECO:0007669"/>
    <property type="project" value="TreeGrafter"/>
</dbReference>
<evidence type="ECO:0000256" key="1">
    <source>
        <dbReference type="ARBA" id="ARBA00004123"/>
    </source>
</evidence>
<dbReference type="GO" id="GO:0016514">
    <property type="term" value="C:SWI/SNF complex"/>
    <property type="evidence" value="ECO:0007669"/>
    <property type="project" value="TreeGrafter"/>
</dbReference>
<accession>A0AAN7SSC8</accession>
<evidence type="ECO:0000256" key="10">
    <source>
        <dbReference type="SAM" id="Coils"/>
    </source>
</evidence>
<dbReference type="FunFam" id="1.20.920.10:FF:000057">
    <property type="entry name" value="Polybromo 1"/>
    <property type="match status" value="1"/>
</dbReference>
<dbReference type="FunFam" id="1.20.920.10:FF:000006">
    <property type="entry name" value="protein polybromo-1 isoform X1"/>
    <property type="match status" value="1"/>
</dbReference>
<dbReference type="CDD" id="cd05520">
    <property type="entry name" value="Bromo_polybromo_III"/>
    <property type="match status" value="1"/>
</dbReference>
<dbReference type="Pfam" id="PF00439">
    <property type="entry name" value="Bromodomain"/>
    <property type="match status" value="6"/>
</dbReference>
<dbReference type="InterPro" id="IPR037382">
    <property type="entry name" value="Rsc/polybromo"/>
</dbReference>
<dbReference type="CDD" id="cd05515">
    <property type="entry name" value="Bromo_polybromo_V"/>
    <property type="match status" value="1"/>
</dbReference>
<evidence type="ECO:0000259" key="14">
    <source>
        <dbReference type="PROSITE" id="PS51038"/>
    </source>
</evidence>
<feature type="region of interest" description="Disordered" evidence="11">
    <location>
        <begin position="1"/>
        <end position="39"/>
    </location>
</feature>
<evidence type="ECO:0000256" key="9">
    <source>
        <dbReference type="PROSITE-ProRule" id="PRU00267"/>
    </source>
</evidence>
<keyword evidence="3" id="KW-0156">Chromatin regulator</keyword>
<dbReference type="Pfam" id="PF01426">
    <property type="entry name" value="BAH"/>
    <property type="match status" value="2"/>
</dbReference>
<dbReference type="Pfam" id="PF00505">
    <property type="entry name" value="HMG_box"/>
    <property type="match status" value="1"/>
</dbReference>
<feature type="domain" description="BAH" evidence="14">
    <location>
        <begin position="910"/>
        <end position="1028"/>
    </location>
</feature>
<dbReference type="Gene3D" id="3.30.160.60">
    <property type="entry name" value="Classic Zinc Finger"/>
    <property type="match status" value="1"/>
</dbReference>
<feature type="compositionally biased region" description="Acidic residues" evidence="11">
    <location>
        <begin position="316"/>
        <end position="330"/>
    </location>
</feature>
<feature type="domain" description="Bromo" evidence="12">
    <location>
        <begin position="641"/>
        <end position="711"/>
    </location>
</feature>
<keyword evidence="16" id="KW-1185">Reference proteome</keyword>
<dbReference type="GO" id="GO:0003677">
    <property type="term" value="F:DNA binding"/>
    <property type="evidence" value="ECO:0007669"/>
    <property type="project" value="UniProtKB-UniRule"/>
</dbReference>
<reference evidence="16" key="1">
    <citation type="submission" date="2023-01" db="EMBL/GenBank/DDBJ databases">
        <title>Key to firefly adult light organ development and bioluminescence: homeobox transcription factors regulate luciferase expression and transportation to peroxisome.</title>
        <authorList>
            <person name="Fu X."/>
        </authorList>
    </citation>
    <scope>NUCLEOTIDE SEQUENCE [LARGE SCALE GENOMIC DNA]</scope>
</reference>
<dbReference type="InterPro" id="IPR018881">
    <property type="entry name" value="C2orf69_mit"/>
</dbReference>
<feature type="DNA-binding region" description="HMG box" evidence="9">
    <location>
        <begin position="1331"/>
        <end position="1399"/>
    </location>
</feature>
<dbReference type="InterPro" id="IPR001025">
    <property type="entry name" value="BAH_dom"/>
</dbReference>
<dbReference type="CDD" id="cd04717">
    <property type="entry name" value="BAH_polybromo"/>
    <property type="match status" value="2"/>
</dbReference>
<evidence type="ECO:0000256" key="2">
    <source>
        <dbReference type="ARBA" id="ARBA00022737"/>
    </source>
</evidence>
<dbReference type="FunFam" id="1.20.920.10:FF:000059">
    <property type="entry name" value="Polybromo 1,-like"/>
    <property type="match status" value="1"/>
</dbReference>
<feature type="domain" description="Bromo" evidence="12">
    <location>
        <begin position="509"/>
        <end position="579"/>
    </location>
</feature>